<dbReference type="STRING" id="880526.GCA_000427365_02364"/>
<dbReference type="Proteomes" id="UP000255233">
    <property type="component" value="Unassembled WGS sequence"/>
</dbReference>
<keyword evidence="3" id="KW-1185">Reference proteome</keyword>
<evidence type="ECO:0000313" key="2">
    <source>
        <dbReference type="EMBL" id="SUE34071.1"/>
    </source>
</evidence>
<accession>A0A379MQZ5</accession>
<evidence type="ECO:0000256" key="1">
    <source>
        <dbReference type="SAM" id="Coils"/>
    </source>
</evidence>
<organism evidence="2 3">
    <name type="scientific">Rikenella microfusus</name>
    <dbReference type="NCBI Taxonomy" id="28139"/>
    <lineage>
        <taxon>Bacteria</taxon>
        <taxon>Pseudomonadati</taxon>
        <taxon>Bacteroidota</taxon>
        <taxon>Bacteroidia</taxon>
        <taxon>Bacteroidales</taxon>
        <taxon>Rikenellaceae</taxon>
        <taxon>Rikenella</taxon>
    </lineage>
</organism>
<dbReference type="OrthoDB" id="714416at2"/>
<keyword evidence="1" id="KW-0175">Coiled coil</keyword>
<protein>
    <submittedName>
        <fullName evidence="2">Uncharacterized protein</fullName>
    </submittedName>
</protein>
<gene>
    <name evidence="2" type="ORF">NCTC11190_01288</name>
</gene>
<proteinExistence type="predicted"/>
<feature type="coiled-coil region" evidence="1">
    <location>
        <begin position="153"/>
        <end position="180"/>
    </location>
</feature>
<evidence type="ECO:0000313" key="3">
    <source>
        <dbReference type="Proteomes" id="UP000255233"/>
    </source>
</evidence>
<dbReference type="AlphaFoldDB" id="A0A379MQZ5"/>
<sequence length="517" mass="61291">MTTGTNRQEAVFELVRGMSKAEKRNFKLFASRSAANQDAKFIALFDALDSLDEYDEAKVLKKSGIRKEQLPNMKSYLYRQILVSIRLLNVQHVGVMEIHQTIDFARILYDKSMFRQALQMLDKAKKMALEYRNFTLALEIVEFEKRVESLHMNRSATDRAERLSDQAEALSERISNINELSNLSVQLYSLNLQLGYVRSAKDRKLVTDFFKSKLEGYDDRGMSFHERLYLYQARMWYSYIRHDFVICYRYALRWVGLFDEKPELISPYYDHYVRAVARLLDVLFMTRRHDQMVRVIGKFERQLPKIRPMTDNLIILSNLCLLQAKINVHFLEGSFAEGVELAAQVDDFLARYGRSVDEHYRMLLSYKIACLYFGNGDYKKCMGYLHAIISIPNPQFRRDLQVFARILHLIASYEAGDDYSLEYQIRNVYAFVVKINDMHSVQHEIITFLKRIPHTYASDFKGELTRLYEHLKPFETHPYERRPFFYLDIISWLESKIRNIPIAEIIRQKYLDERRKR</sequence>
<dbReference type="RefSeq" id="WP_027291873.1">
    <property type="nucleotide sequence ID" value="NZ_CANTWR010000011.1"/>
</dbReference>
<name>A0A379MQZ5_9BACT</name>
<reference evidence="2 3" key="1">
    <citation type="submission" date="2018-06" db="EMBL/GenBank/DDBJ databases">
        <authorList>
            <consortium name="Pathogen Informatics"/>
            <person name="Doyle S."/>
        </authorList>
    </citation>
    <scope>NUCLEOTIDE SEQUENCE [LARGE SCALE GENOMIC DNA]</scope>
    <source>
        <strain evidence="2 3">NCTC11190</strain>
    </source>
</reference>
<dbReference type="EMBL" id="UGVL01000001">
    <property type="protein sequence ID" value="SUE34071.1"/>
    <property type="molecule type" value="Genomic_DNA"/>
</dbReference>